<gene>
    <name evidence="1" type="ORF">SAMN05660328_11417</name>
</gene>
<dbReference type="EMBL" id="FPBN01000014">
    <property type="protein sequence ID" value="SFU85286.1"/>
    <property type="molecule type" value="Genomic_DNA"/>
</dbReference>
<proteinExistence type="predicted"/>
<reference evidence="2" key="1">
    <citation type="submission" date="2016-10" db="EMBL/GenBank/DDBJ databases">
        <authorList>
            <person name="Varghese N."/>
            <person name="Submissions S."/>
        </authorList>
    </citation>
    <scope>NUCLEOTIDE SEQUENCE [LARGE SCALE GENOMIC DNA]</scope>
    <source>
        <strain evidence="2">LMG 15572</strain>
    </source>
</reference>
<keyword evidence="2" id="KW-1185">Reference proteome</keyword>
<protein>
    <submittedName>
        <fullName evidence="1">Uncharacterized protein</fullName>
    </submittedName>
</protein>
<dbReference type="AlphaFoldDB" id="A0A1I7JJD9"/>
<organism evidence="1 2">
    <name type="scientific">Streptococcus gallolyticus</name>
    <dbReference type="NCBI Taxonomy" id="315405"/>
    <lineage>
        <taxon>Bacteria</taxon>
        <taxon>Bacillati</taxon>
        <taxon>Bacillota</taxon>
        <taxon>Bacilli</taxon>
        <taxon>Lactobacillales</taxon>
        <taxon>Streptococcaceae</taxon>
        <taxon>Streptococcus</taxon>
    </lineage>
</organism>
<evidence type="ECO:0000313" key="2">
    <source>
        <dbReference type="Proteomes" id="UP000183629"/>
    </source>
</evidence>
<accession>A0A1I7JJD9</accession>
<dbReference type="Proteomes" id="UP000183629">
    <property type="component" value="Unassembled WGS sequence"/>
</dbReference>
<name>A0A1I7JJD9_9STRE</name>
<evidence type="ECO:0000313" key="1">
    <source>
        <dbReference type="EMBL" id="SFU85286.1"/>
    </source>
</evidence>
<sequence length="40" mass="4790">MKKIWKKLRQKTVKGFTLVEMNDTKNTQIFHKILILSEVT</sequence>